<dbReference type="HOGENOM" id="CLU_2695543_0_0_2"/>
<organism evidence="1">
    <name type="scientific">Candidatus Nitrosarchaeum limnium SFB1</name>
    <dbReference type="NCBI Taxonomy" id="886738"/>
    <lineage>
        <taxon>Archaea</taxon>
        <taxon>Nitrososphaerota</taxon>
        <taxon>Nitrososphaeria</taxon>
        <taxon>Nitrosopumilales</taxon>
        <taxon>Nitrosopumilaceae</taxon>
        <taxon>Nitrosarchaeum</taxon>
    </lineage>
</organism>
<reference evidence="1" key="1">
    <citation type="journal article" date="2011" name="PLoS ONE">
        <title>Genome of a low-salinity ammonia-oxidizing archaeon determined by single-cell and metagenomic analysis.</title>
        <authorList>
            <person name="Blainey P.C."/>
            <person name="Mosier A.C."/>
            <person name="Potanina A."/>
            <person name="Francis C.A."/>
            <person name="Quake S.R."/>
        </authorList>
    </citation>
    <scope>NUCLEOTIDE SEQUENCE [LARGE SCALE GENOMIC DNA]</scope>
    <source>
        <strain evidence="1">SFB1</strain>
    </source>
</reference>
<sequence length="73" mass="8605">MISTENGLYITMHLDRLDTELLYHTYGKQVDNKSEKKCSCKCGCTRIMTNLDFDVCKFCTNKIHKHQEHIMTF</sequence>
<dbReference type="AlphaFoldDB" id="F3KIP0"/>
<protein>
    <submittedName>
        <fullName evidence="1">Uncharacterized protein</fullName>
    </submittedName>
</protein>
<gene>
    <name evidence="1" type="ORF">Nlim_0339</name>
</gene>
<evidence type="ECO:0000313" key="1">
    <source>
        <dbReference type="EMBL" id="EGG42784.1"/>
    </source>
</evidence>
<proteinExistence type="predicted"/>
<dbReference type="Proteomes" id="UP000004348">
    <property type="component" value="Chromosome"/>
</dbReference>
<accession>F3KIP0</accession>
<dbReference type="EMBL" id="AEGP01000022">
    <property type="protein sequence ID" value="EGG42784.1"/>
    <property type="molecule type" value="Genomic_DNA"/>
</dbReference>
<comment type="caution">
    <text evidence="1">The sequence shown here is derived from an EMBL/GenBank/DDBJ whole genome shotgun (WGS) entry which is preliminary data.</text>
</comment>
<name>F3KIP0_9ARCH</name>